<evidence type="ECO:0000256" key="7">
    <source>
        <dbReference type="ARBA" id="ARBA00035190"/>
    </source>
</evidence>
<accession>A0A670JYM3</accession>
<dbReference type="GO" id="GO:0003735">
    <property type="term" value="F:structural constituent of ribosome"/>
    <property type="evidence" value="ECO:0007669"/>
    <property type="project" value="InterPro"/>
</dbReference>
<proteinExistence type="inferred from homology"/>
<reference evidence="10" key="3">
    <citation type="submission" date="2025-09" db="UniProtKB">
        <authorList>
            <consortium name="Ensembl"/>
        </authorList>
    </citation>
    <scope>IDENTIFICATION</scope>
</reference>
<evidence type="ECO:0000313" key="10">
    <source>
        <dbReference type="Ensembl" id="ENSPMRP00000030378.1"/>
    </source>
</evidence>
<dbReference type="InterPro" id="IPR015797">
    <property type="entry name" value="NUDIX_hydrolase-like_dom_sf"/>
</dbReference>
<dbReference type="FunFam" id="3.90.79.10:FF:000018">
    <property type="entry name" value="39S ribosomal protein L46, mitochondrial"/>
    <property type="match status" value="1"/>
</dbReference>
<dbReference type="Proteomes" id="UP000472272">
    <property type="component" value="Chromosome 14"/>
</dbReference>
<reference evidence="10" key="2">
    <citation type="submission" date="2025-08" db="UniProtKB">
        <authorList>
            <consortium name="Ensembl"/>
        </authorList>
    </citation>
    <scope>IDENTIFICATION</scope>
</reference>
<organism evidence="10 11">
    <name type="scientific">Podarcis muralis</name>
    <name type="common">Wall lizard</name>
    <name type="synonym">Lacerta muralis</name>
    <dbReference type="NCBI Taxonomy" id="64176"/>
    <lineage>
        <taxon>Eukaryota</taxon>
        <taxon>Metazoa</taxon>
        <taxon>Chordata</taxon>
        <taxon>Craniata</taxon>
        <taxon>Vertebrata</taxon>
        <taxon>Euteleostomi</taxon>
        <taxon>Lepidosauria</taxon>
        <taxon>Squamata</taxon>
        <taxon>Bifurcata</taxon>
        <taxon>Unidentata</taxon>
        <taxon>Episquamata</taxon>
        <taxon>Laterata</taxon>
        <taxon>Lacertibaenia</taxon>
        <taxon>Lacertidae</taxon>
        <taxon>Podarcis</taxon>
    </lineage>
</organism>
<sequence>MFLPRHRLDPTRRAPRSSGRAVGAELQRKALLAVIGDSKMAAPSIRTEPLLTTNPKMAAPRPGESVGGETYGAQASTMVEMEKSLYSDHELRRFAEEERLRRKKDDDDTEQEIVLIQDVEDLWEQKFRKFNPAPRITEADKKNDRTSLNRKLDQNLLLLVKQKLGDQDIWLLPQTEWQEGETLRATAERALASLSGTHMEAKFLGNAPCGFYKYKFPKAAQTEDGTGAKVFFFKALLQGSHLPLANEKVDHVWVSKGELADYLKPKYHSQVARFLVDL</sequence>
<evidence type="ECO:0000256" key="5">
    <source>
        <dbReference type="ARBA" id="ARBA00023128"/>
    </source>
</evidence>
<evidence type="ECO:0000256" key="1">
    <source>
        <dbReference type="ARBA" id="ARBA00004173"/>
    </source>
</evidence>
<evidence type="ECO:0000256" key="9">
    <source>
        <dbReference type="SAM" id="MobiDB-lite"/>
    </source>
</evidence>
<reference evidence="10 11" key="1">
    <citation type="journal article" date="2019" name="Proc. Natl. Acad. Sci. U.S.A.">
        <title>Regulatory changes in pterin and carotenoid genes underlie balanced color polymorphisms in the wall lizard.</title>
        <authorList>
            <person name="Andrade P."/>
            <person name="Pinho C."/>
            <person name="Perez I de Lanuza G."/>
            <person name="Afonso S."/>
            <person name="Brejcha J."/>
            <person name="Rubin C.J."/>
            <person name="Wallerman O."/>
            <person name="Pereira P."/>
            <person name="Sabatino S.J."/>
            <person name="Bellati A."/>
            <person name="Pellitteri-Rosa D."/>
            <person name="Bosakova Z."/>
            <person name="Bunikis I."/>
            <person name="Carretero M.A."/>
            <person name="Feiner N."/>
            <person name="Marsik P."/>
            <person name="Pauperio F."/>
            <person name="Salvi D."/>
            <person name="Soler L."/>
            <person name="While G.M."/>
            <person name="Uller T."/>
            <person name="Font E."/>
            <person name="Andersson L."/>
            <person name="Carneiro M."/>
        </authorList>
    </citation>
    <scope>NUCLEOTIDE SEQUENCE</scope>
</reference>
<dbReference type="InterPro" id="IPR040008">
    <property type="entry name" value="Ribosomal_mL46"/>
</dbReference>
<dbReference type="GeneTree" id="ENSGT00390000005224"/>
<comment type="subcellular location">
    <subcellularLocation>
        <location evidence="1">Mitochondrion</location>
    </subcellularLocation>
</comment>
<evidence type="ECO:0000313" key="11">
    <source>
        <dbReference type="Proteomes" id="UP000472272"/>
    </source>
</evidence>
<dbReference type="GO" id="GO:0005743">
    <property type="term" value="C:mitochondrial inner membrane"/>
    <property type="evidence" value="ECO:0007669"/>
    <property type="project" value="UniProtKB-ARBA"/>
</dbReference>
<keyword evidence="6" id="KW-0687">Ribonucleoprotein</keyword>
<dbReference type="GO" id="GO:0005762">
    <property type="term" value="C:mitochondrial large ribosomal subunit"/>
    <property type="evidence" value="ECO:0007669"/>
    <property type="project" value="TreeGrafter"/>
</dbReference>
<dbReference type="Gene3D" id="3.90.79.10">
    <property type="entry name" value="Nucleoside Triphosphate Pyrophosphohydrolase"/>
    <property type="match status" value="1"/>
</dbReference>
<feature type="region of interest" description="Disordered" evidence="9">
    <location>
        <begin position="1"/>
        <end position="22"/>
    </location>
</feature>
<keyword evidence="4" id="KW-0689">Ribosomal protein</keyword>
<evidence type="ECO:0000256" key="2">
    <source>
        <dbReference type="ARBA" id="ARBA00009070"/>
    </source>
</evidence>
<keyword evidence="3" id="KW-0809">Transit peptide</keyword>
<dbReference type="InterPro" id="IPR033650">
    <property type="entry name" value="Ribosomal_mL46_NUDIX"/>
</dbReference>
<keyword evidence="11" id="KW-1185">Reference proteome</keyword>
<name>A0A670JYM3_PODMU</name>
<dbReference type="Ensembl" id="ENSPMRT00000032210.1">
    <property type="protein sequence ID" value="ENSPMRP00000030378.1"/>
    <property type="gene ID" value="ENSPMRG00000019637.1"/>
</dbReference>
<dbReference type="AlphaFoldDB" id="A0A670JYM3"/>
<evidence type="ECO:0000256" key="6">
    <source>
        <dbReference type="ARBA" id="ARBA00023274"/>
    </source>
</evidence>
<feature type="compositionally biased region" description="Basic and acidic residues" evidence="9">
    <location>
        <begin position="1"/>
        <end position="12"/>
    </location>
</feature>
<dbReference type="SUPFAM" id="SSF55811">
    <property type="entry name" value="Nudix"/>
    <property type="match status" value="1"/>
</dbReference>
<evidence type="ECO:0000256" key="8">
    <source>
        <dbReference type="ARBA" id="ARBA00035534"/>
    </source>
</evidence>
<dbReference type="CDD" id="cd04661">
    <property type="entry name" value="NUDIX_MRP_L46"/>
    <property type="match status" value="1"/>
</dbReference>
<comment type="similarity">
    <text evidence="2">Belongs to the mitochondrion-specific ribosomal protein mL46 family.</text>
</comment>
<protein>
    <recommendedName>
        <fullName evidence="7">Large ribosomal subunit protein mL46</fullName>
    </recommendedName>
    <alternativeName>
        <fullName evidence="8">39S ribosomal protein L46, mitochondrial</fullName>
    </alternativeName>
</protein>
<gene>
    <name evidence="10" type="primary">DET1</name>
</gene>
<evidence type="ECO:0000256" key="4">
    <source>
        <dbReference type="ARBA" id="ARBA00022980"/>
    </source>
</evidence>
<evidence type="ECO:0000256" key="3">
    <source>
        <dbReference type="ARBA" id="ARBA00022946"/>
    </source>
</evidence>
<dbReference type="PANTHER" id="PTHR13124">
    <property type="entry name" value="39S RIBOSOMAL PROTEIN L46, MITOCHONDRIAL PRECURSOR-RELATED"/>
    <property type="match status" value="1"/>
</dbReference>
<keyword evidence="5" id="KW-0496">Mitochondrion</keyword>
<dbReference type="PANTHER" id="PTHR13124:SF12">
    <property type="entry name" value="LARGE RIBOSOMAL SUBUNIT PROTEIN ML46"/>
    <property type="match status" value="1"/>
</dbReference>